<sequence>MDRNLALNLVRVTEAAAIESAKFLGRGDKDGADEAAVSAMRKMFSTVDIDGTVVIGEGEMDEAPMLYIGEKVGLGEGHPKVDIAVDPVDGTVSVAKGFNNAIAIIAMAPEGKLLHAPDMYMQKIAVGPKVKGRVSLDMPIPDILVETAKALDKPIEELTVTMLDRERHSNLMKICRQMGCRIKLVMDGDVAAAIDTCFSHTGIDIMLGSGGAPEGVLAAAAIKCLGGDFQGRLIAEEESEYKRCQKMGVDPEQLLELEDLVCGDEVYFAASGISDGNLLKGVIFDSENMAKTHSIVMRAETGTIRFVEAIHRLNKKPYIYANK</sequence>
<dbReference type="Gene3D" id="3.30.540.10">
    <property type="entry name" value="Fructose-1,6-Bisphosphatase, subunit A, domain 1"/>
    <property type="match status" value="1"/>
</dbReference>
<protein>
    <recommendedName>
        <fullName evidence="8">Fructose-1,6-bisphosphatase</fullName>
    </recommendedName>
</protein>
<dbReference type="Proteomes" id="UP000243406">
    <property type="component" value="Unassembled WGS sequence"/>
</dbReference>
<keyword evidence="6 8" id="KW-0119">Carbohydrate metabolism</keyword>
<evidence type="ECO:0000256" key="8">
    <source>
        <dbReference type="PIRNR" id="PIRNR004532"/>
    </source>
</evidence>
<keyword evidence="3 9" id="KW-0479">Metal-binding</keyword>
<dbReference type="GO" id="GO:0006071">
    <property type="term" value="P:glycerol metabolic process"/>
    <property type="evidence" value="ECO:0007669"/>
    <property type="project" value="InterPro"/>
</dbReference>
<comment type="similarity">
    <text evidence="2 8">Belongs to the FBPase class 2 family.</text>
</comment>
<evidence type="ECO:0000313" key="11">
    <source>
        <dbReference type="EMBL" id="SKB31626.1"/>
    </source>
</evidence>
<evidence type="ECO:0000256" key="6">
    <source>
        <dbReference type="ARBA" id="ARBA00023277"/>
    </source>
</evidence>
<evidence type="ECO:0000256" key="10">
    <source>
        <dbReference type="PIRSR" id="PIRSR004532-2"/>
    </source>
</evidence>
<dbReference type="GO" id="GO:0005829">
    <property type="term" value="C:cytosol"/>
    <property type="evidence" value="ECO:0007669"/>
    <property type="project" value="TreeGrafter"/>
</dbReference>
<feature type="binding site" evidence="9">
    <location>
        <position position="57"/>
    </location>
    <ligand>
        <name>Mn(2+)</name>
        <dbReference type="ChEBI" id="CHEBI:29035"/>
        <label>1</label>
    </ligand>
</feature>
<feature type="binding site" evidence="9">
    <location>
        <position position="86"/>
    </location>
    <ligand>
        <name>Mn(2+)</name>
        <dbReference type="ChEBI" id="CHEBI:29035"/>
        <label>2</label>
    </ligand>
</feature>
<name>A0A1T5A9P1_9FIRM</name>
<dbReference type="PANTHER" id="PTHR30447">
    <property type="entry name" value="FRUCTOSE-1,6-BISPHOSPHATASE CLASS 2"/>
    <property type="match status" value="1"/>
</dbReference>
<keyword evidence="5 9" id="KW-0464">Manganese</keyword>
<dbReference type="GO" id="GO:0042132">
    <property type="term" value="F:fructose 1,6-bisphosphate 1-phosphatase activity"/>
    <property type="evidence" value="ECO:0007669"/>
    <property type="project" value="UniProtKB-EC"/>
</dbReference>
<organism evidence="11 12">
    <name type="scientific">Acetoanaerobium noterae</name>
    <dbReference type="NCBI Taxonomy" id="745369"/>
    <lineage>
        <taxon>Bacteria</taxon>
        <taxon>Bacillati</taxon>
        <taxon>Bacillota</taxon>
        <taxon>Clostridia</taxon>
        <taxon>Peptostreptococcales</taxon>
        <taxon>Filifactoraceae</taxon>
        <taxon>Acetoanaerobium</taxon>
    </lineage>
</organism>
<dbReference type="NCBIfam" id="TIGR00330">
    <property type="entry name" value="glpX"/>
    <property type="match status" value="1"/>
</dbReference>
<comment type="cofactor">
    <cofactor evidence="9">
        <name>Mn(2+)</name>
        <dbReference type="ChEBI" id="CHEBI:29035"/>
    </cofactor>
</comment>
<evidence type="ECO:0000256" key="3">
    <source>
        <dbReference type="ARBA" id="ARBA00022723"/>
    </source>
</evidence>
<proteinExistence type="inferred from homology"/>
<dbReference type="FunFam" id="3.40.190.90:FF:000001">
    <property type="entry name" value="Fructose-1,6-bisphosphatase"/>
    <property type="match status" value="1"/>
</dbReference>
<keyword evidence="12" id="KW-1185">Reference proteome</keyword>
<feature type="binding site" evidence="10">
    <location>
        <begin position="165"/>
        <end position="167"/>
    </location>
    <ligand>
        <name>substrate</name>
    </ligand>
</feature>
<dbReference type="PIRSF" id="PIRSF004532">
    <property type="entry name" value="GlpX"/>
    <property type="match status" value="1"/>
</dbReference>
<dbReference type="InterPro" id="IPR004464">
    <property type="entry name" value="FBPase_class-2/SBPase"/>
</dbReference>
<comment type="pathway">
    <text evidence="7">Carbohydrate biosynthesis.</text>
</comment>
<evidence type="ECO:0000256" key="9">
    <source>
        <dbReference type="PIRSR" id="PIRSR004532-1"/>
    </source>
</evidence>
<evidence type="ECO:0000256" key="4">
    <source>
        <dbReference type="ARBA" id="ARBA00022801"/>
    </source>
</evidence>
<accession>A0A1T5A9P1</accession>
<feature type="binding site" evidence="9">
    <location>
        <position position="33"/>
    </location>
    <ligand>
        <name>Mn(2+)</name>
        <dbReference type="ChEBI" id="CHEBI:29035"/>
        <label>1</label>
    </ligand>
</feature>
<dbReference type="PANTHER" id="PTHR30447:SF0">
    <property type="entry name" value="FRUCTOSE-1,6-BISPHOSPHATASE 1 CLASS 2-RELATED"/>
    <property type="match status" value="1"/>
</dbReference>
<comment type="catalytic activity">
    <reaction evidence="1">
        <text>beta-D-fructose 1,6-bisphosphate + H2O = beta-D-fructose 6-phosphate + phosphate</text>
        <dbReference type="Rhea" id="RHEA:11064"/>
        <dbReference type="ChEBI" id="CHEBI:15377"/>
        <dbReference type="ChEBI" id="CHEBI:32966"/>
        <dbReference type="ChEBI" id="CHEBI:43474"/>
        <dbReference type="ChEBI" id="CHEBI:57634"/>
        <dbReference type="EC" id="3.1.3.11"/>
    </reaction>
</comment>
<feature type="binding site" evidence="9">
    <location>
        <position position="89"/>
    </location>
    <ligand>
        <name>Mn(2+)</name>
        <dbReference type="ChEBI" id="CHEBI:29035"/>
        <label>2</label>
    </ligand>
</feature>
<dbReference type="SUPFAM" id="SSF56655">
    <property type="entry name" value="Carbohydrate phosphatase"/>
    <property type="match status" value="1"/>
</dbReference>
<feature type="binding site" evidence="10">
    <location>
        <begin position="187"/>
        <end position="189"/>
    </location>
    <ligand>
        <name>substrate</name>
    </ligand>
</feature>
<dbReference type="Pfam" id="PF03320">
    <property type="entry name" value="FBPase_glpX"/>
    <property type="match status" value="1"/>
</dbReference>
<dbReference type="GO" id="GO:0030388">
    <property type="term" value="P:fructose 1,6-bisphosphate metabolic process"/>
    <property type="evidence" value="ECO:0007669"/>
    <property type="project" value="TreeGrafter"/>
</dbReference>
<dbReference type="OrthoDB" id="9779353at2"/>
<evidence type="ECO:0000256" key="5">
    <source>
        <dbReference type="ARBA" id="ARBA00023211"/>
    </source>
</evidence>
<dbReference type="EMBL" id="FUYN01000001">
    <property type="protein sequence ID" value="SKB31626.1"/>
    <property type="molecule type" value="Genomic_DNA"/>
</dbReference>
<gene>
    <name evidence="11" type="ORF">SAMN02745120_0901</name>
</gene>
<feature type="binding site" evidence="9">
    <location>
        <position position="214"/>
    </location>
    <ligand>
        <name>Mn(2+)</name>
        <dbReference type="ChEBI" id="CHEBI:29035"/>
        <label>2</label>
    </ligand>
</feature>
<feature type="binding site" evidence="10">
    <location>
        <position position="211"/>
    </location>
    <ligand>
        <name>substrate</name>
    </ligand>
</feature>
<dbReference type="GO" id="GO:0046872">
    <property type="term" value="F:metal ion binding"/>
    <property type="evidence" value="ECO:0007669"/>
    <property type="project" value="UniProtKB-KW"/>
</dbReference>
<keyword evidence="4" id="KW-0378">Hydrolase</keyword>
<evidence type="ECO:0000313" key="12">
    <source>
        <dbReference type="Proteomes" id="UP000243406"/>
    </source>
</evidence>
<dbReference type="AlphaFoldDB" id="A0A1T5A9P1"/>
<evidence type="ECO:0000256" key="1">
    <source>
        <dbReference type="ARBA" id="ARBA00001273"/>
    </source>
</evidence>
<feature type="binding site" evidence="10">
    <location>
        <begin position="89"/>
        <end position="91"/>
    </location>
    <ligand>
        <name>substrate</name>
    </ligand>
</feature>
<dbReference type="CDD" id="cd01516">
    <property type="entry name" value="FBPase_glpX"/>
    <property type="match status" value="1"/>
</dbReference>
<dbReference type="GO" id="GO:0006094">
    <property type="term" value="P:gluconeogenesis"/>
    <property type="evidence" value="ECO:0007669"/>
    <property type="project" value="InterPro"/>
</dbReference>
<evidence type="ECO:0000256" key="7">
    <source>
        <dbReference type="ARBA" id="ARBA00024331"/>
    </source>
</evidence>
<dbReference type="RefSeq" id="WP_013362350.1">
    <property type="nucleotide sequence ID" value="NZ_CP154629.1"/>
</dbReference>
<dbReference type="Gene3D" id="3.40.190.90">
    <property type="match status" value="1"/>
</dbReference>
<reference evidence="12" key="1">
    <citation type="submission" date="2017-02" db="EMBL/GenBank/DDBJ databases">
        <authorList>
            <person name="Varghese N."/>
            <person name="Submissions S."/>
        </authorList>
    </citation>
    <scope>NUCLEOTIDE SEQUENCE [LARGE SCALE GENOMIC DNA]</scope>
    <source>
        <strain evidence="12">ATCC 35199</strain>
    </source>
</reference>
<feature type="binding site" evidence="10">
    <location>
        <position position="120"/>
    </location>
    <ligand>
        <name>substrate</name>
    </ligand>
</feature>
<evidence type="ECO:0000256" key="2">
    <source>
        <dbReference type="ARBA" id="ARBA00008989"/>
    </source>
</evidence>